<keyword evidence="2" id="KW-1185">Reference proteome</keyword>
<protein>
    <submittedName>
        <fullName evidence="1">Acetyl-CoA:oxalate CoA-transferase</fullName>
        <ecNumber evidence="1">2.8.3.19</ecNumber>
    </submittedName>
</protein>
<dbReference type="EMBL" id="OMOR01000002">
    <property type="protein sequence ID" value="SPH27329.1"/>
    <property type="molecule type" value="Genomic_DNA"/>
</dbReference>
<dbReference type="Gene3D" id="3.40.50.10540">
    <property type="entry name" value="Crotonobetainyl-coa:carnitine coa-transferase, domain 1"/>
    <property type="match status" value="1"/>
</dbReference>
<proteinExistence type="predicted"/>
<dbReference type="InterPro" id="IPR023606">
    <property type="entry name" value="CoA-Trfase_III_dom_1_sf"/>
</dbReference>
<reference evidence="1 2" key="1">
    <citation type="submission" date="2018-03" db="EMBL/GenBank/DDBJ databases">
        <authorList>
            <person name="Keele B.F."/>
        </authorList>
    </citation>
    <scope>NUCLEOTIDE SEQUENCE [LARGE SCALE GENOMIC DNA]</scope>
    <source>
        <strain evidence="1 2">CECT 8599</strain>
    </source>
</reference>
<dbReference type="SUPFAM" id="SSF89796">
    <property type="entry name" value="CoA-transferase family III (CaiB/BaiF)"/>
    <property type="match status" value="1"/>
</dbReference>
<dbReference type="InterPro" id="IPR003673">
    <property type="entry name" value="CoA-Trfase_fam_III"/>
</dbReference>
<dbReference type="PANTHER" id="PTHR48228">
    <property type="entry name" value="SUCCINYL-COA--D-CITRAMALATE COA-TRANSFERASE"/>
    <property type="match status" value="1"/>
</dbReference>
<evidence type="ECO:0000313" key="2">
    <source>
        <dbReference type="Proteomes" id="UP000244880"/>
    </source>
</evidence>
<name>A0A2R8BNZ9_9RHOB</name>
<dbReference type="Pfam" id="PF02515">
    <property type="entry name" value="CoA_transf_3"/>
    <property type="match status" value="1"/>
</dbReference>
<dbReference type="GO" id="GO:0016740">
    <property type="term" value="F:transferase activity"/>
    <property type="evidence" value="ECO:0007669"/>
    <property type="project" value="UniProtKB-KW"/>
</dbReference>
<accession>A0A2R8BNZ9</accession>
<dbReference type="Proteomes" id="UP000244880">
    <property type="component" value="Unassembled WGS sequence"/>
</dbReference>
<dbReference type="InterPro" id="IPR050509">
    <property type="entry name" value="CoA-transferase_III"/>
</dbReference>
<evidence type="ECO:0000313" key="1">
    <source>
        <dbReference type="EMBL" id="SPH27329.1"/>
    </source>
</evidence>
<gene>
    <name evidence="1" type="primary">yfdE_2</name>
    <name evidence="1" type="ORF">ASD8599_03795</name>
</gene>
<organism evidence="1 2">
    <name type="scientific">Ascidiaceihabitans donghaensis</name>
    <dbReference type="NCBI Taxonomy" id="1510460"/>
    <lineage>
        <taxon>Bacteria</taxon>
        <taxon>Pseudomonadati</taxon>
        <taxon>Pseudomonadota</taxon>
        <taxon>Alphaproteobacteria</taxon>
        <taxon>Rhodobacterales</taxon>
        <taxon>Paracoccaceae</taxon>
        <taxon>Ascidiaceihabitans</taxon>
    </lineage>
</organism>
<dbReference type="EC" id="2.8.3.19" evidence="1"/>
<dbReference type="InterPro" id="IPR044855">
    <property type="entry name" value="CoA-Trfase_III_dom3_sf"/>
</dbReference>
<dbReference type="AlphaFoldDB" id="A0A2R8BNZ9"/>
<dbReference type="PANTHER" id="PTHR48228:SF5">
    <property type="entry name" value="ALPHA-METHYLACYL-COA RACEMASE"/>
    <property type="match status" value="1"/>
</dbReference>
<dbReference type="Gene3D" id="3.30.1540.10">
    <property type="entry name" value="formyl-coa transferase, domain 3"/>
    <property type="match status" value="1"/>
</dbReference>
<keyword evidence="1" id="KW-0808">Transferase</keyword>
<dbReference type="OrthoDB" id="7208981at2"/>
<dbReference type="RefSeq" id="WP_108830277.1">
    <property type="nucleotide sequence ID" value="NZ_OMOR01000002.1"/>
</dbReference>
<sequence length="367" mass="39444">MLDRNGPLRGLRVVEMAGLGPAPFCAMMLADMGAQVVRIARPGQKPLFGLEQKHNLYDRSRKSLTLDLRDADDLTRAKTLINKAEVVIEGYRPGVMERLGLGPEAFEASNPKLVYGRMTGWGQTGPLKDRAGHDLNYMAISGALWSIGPANTPPPPPQNIIADLAGGGMMLLTGVLAATMNARRTGQGQVVDACMSDGAALMMVLQYGLNAGGAWDDTKRGGNVLNGGAAYYRCYTTKDGGYVSIGPIEPQFFAALLDAVGLQDDPRFSKQYGDQSEMHPALEALFAGKTRDEWSAILTDVDACFAPVLSMQEAPTHPHNQARGTFVDTDGITQPGPVPRFMGTPSDPPTHGDAGHVNFEEVMEKWD</sequence>